<protein>
    <recommendedName>
        <fullName evidence="3">CN hydrolase domain-containing protein</fullName>
    </recommendedName>
</protein>
<organism evidence="1 2">
    <name type="scientific">Sporothrix eucalyptigena</name>
    <dbReference type="NCBI Taxonomy" id="1812306"/>
    <lineage>
        <taxon>Eukaryota</taxon>
        <taxon>Fungi</taxon>
        <taxon>Dikarya</taxon>
        <taxon>Ascomycota</taxon>
        <taxon>Pezizomycotina</taxon>
        <taxon>Sordariomycetes</taxon>
        <taxon>Sordariomycetidae</taxon>
        <taxon>Ophiostomatales</taxon>
        <taxon>Ophiostomataceae</taxon>
        <taxon>Sporothrix</taxon>
    </lineage>
</organism>
<evidence type="ECO:0000313" key="2">
    <source>
        <dbReference type="Proteomes" id="UP001642482"/>
    </source>
</evidence>
<name>A0ABP0D003_9PEZI</name>
<proteinExistence type="predicted"/>
<feature type="non-terminal residue" evidence="1">
    <location>
        <position position="56"/>
    </location>
</feature>
<comment type="caution">
    <text evidence="1">The sequence shown here is derived from an EMBL/GenBank/DDBJ whole genome shotgun (WGS) entry which is preliminary data.</text>
</comment>
<dbReference type="Proteomes" id="UP001642482">
    <property type="component" value="Unassembled WGS sequence"/>
</dbReference>
<keyword evidence="2" id="KW-1185">Reference proteome</keyword>
<reference evidence="1 2" key="1">
    <citation type="submission" date="2024-01" db="EMBL/GenBank/DDBJ databases">
        <authorList>
            <person name="Allen C."/>
            <person name="Tagirdzhanova G."/>
        </authorList>
    </citation>
    <scope>NUCLEOTIDE SEQUENCE [LARGE SCALE GENOMIC DNA]</scope>
</reference>
<accession>A0ABP0D003</accession>
<evidence type="ECO:0000313" key="1">
    <source>
        <dbReference type="EMBL" id="CAK7236836.1"/>
    </source>
</evidence>
<sequence>MWQNCVRYAIEAGATTFILPEISIRVDDPANYANNEDSVDLSLLFDVDDFIKAFRQ</sequence>
<dbReference type="EMBL" id="CAWUHD010000169">
    <property type="protein sequence ID" value="CAK7236836.1"/>
    <property type="molecule type" value="Genomic_DNA"/>
</dbReference>
<gene>
    <name evidence="1" type="ORF">SEUCBS140593_009754</name>
</gene>
<evidence type="ECO:0008006" key="3">
    <source>
        <dbReference type="Google" id="ProtNLM"/>
    </source>
</evidence>